<evidence type="ECO:0000259" key="2">
    <source>
        <dbReference type="Pfam" id="PF13480"/>
    </source>
</evidence>
<organism evidence="3 4">
    <name type="scientific">Streptomyces bathyalis</name>
    <dbReference type="NCBI Taxonomy" id="2710756"/>
    <lineage>
        <taxon>Bacteria</taxon>
        <taxon>Bacillati</taxon>
        <taxon>Actinomycetota</taxon>
        <taxon>Actinomycetes</taxon>
        <taxon>Kitasatosporales</taxon>
        <taxon>Streptomycetaceae</taxon>
        <taxon>Streptomyces</taxon>
    </lineage>
</organism>
<reference evidence="4" key="1">
    <citation type="submission" date="2020-02" db="EMBL/GenBank/DDBJ databases">
        <title>Streptomyces sp. ASO4wet.</title>
        <authorList>
            <person name="Risdian C."/>
            <person name="Landwehr W."/>
            <person name="Schupp P."/>
            <person name="Wink J."/>
        </authorList>
    </citation>
    <scope>NUCLEOTIDE SEQUENCE [LARGE SCALE GENOMIC DNA]</scope>
    <source>
        <strain evidence="4">ASO4wet</strain>
    </source>
</reference>
<dbReference type="InterPro" id="IPR016181">
    <property type="entry name" value="Acyl_CoA_acyltransferase"/>
</dbReference>
<dbReference type="KEGG" id="sbat:G4Z16_12950"/>
<dbReference type="RefSeq" id="WP_197350929.1">
    <property type="nucleotide sequence ID" value="NZ_CP048882.1"/>
</dbReference>
<feature type="domain" description="BioF2-like acetyltransferase" evidence="2">
    <location>
        <begin position="169"/>
        <end position="311"/>
    </location>
</feature>
<keyword evidence="4" id="KW-1185">Reference proteome</keyword>
<dbReference type="EMBL" id="CP048882">
    <property type="protein sequence ID" value="QPP07140.1"/>
    <property type="molecule type" value="Genomic_DNA"/>
</dbReference>
<sequence length="385" mass="42463">MTTASVCRDPSEFTALAREWDELRGRSQGSTPFQSHTWLNSWWQSYGGTGWLRVVLVRDRGRLVAAAPMMLTHRPLPTLVALGGGITDFCDVLLDGEFPDAATSLARAMHLAARGAVVDLREVRHGAAAEQLYDAWPGPRRKLKDSVCLELPGVPMEKLLERLPVGSAKRTRQKLRKIDKMGIKEHDVLPSEAAGAVRTLLKLHAMQWEGRGVTPEHLRPRFRAHLESTVERMTESGDATITEYRVDDEVVASDITFTSRDMVCGYLYGAHPKLRSQRVDITTMLLRHAAAHAASTGADTLNLLRGAEPHKLRWQAESVASQRLVMARREMAPAMGVHLAQAKGRELAAAAVRRARNAGWTERFRPGGAGRPGADAAAEPEKQRS</sequence>
<gene>
    <name evidence="3" type="ORF">G4Z16_12950</name>
</gene>
<protein>
    <submittedName>
        <fullName evidence="3">GNAT family N-acetyltransferase</fullName>
    </submittedName>
</protein>
<evidence type="ECO:0000256" key="1">
    <source>
        <dbReference type="SAM" id="MobiDB-lite"/>
    </source>
</evidence>
<feature type="region of interest" description="Disordered" evidence="1">
    <location>
        <begin position="358"/>
        <end position="385"/>
    </location>
</feature>
<evidence type="ECO:0000313" key="3">
    <source>
        <dbReference type="EMBL" id="QPP07140.1"/>
    </source>
</evidence>
<dbReference type="Pfam" id="PF13480">
    <property type="entry name" value="Acetyltransf_6"/>
    <property type="match status" value="1"/>
</dbReference>
<dbReference type="AlphaFoldDB" id="A0A7T1T669"/>
<proteinExistence type="predicted"/>
<keyword evidence="3" id="KW-0808">Transferase</keyword>
<dbReference type="GO" id="GO:0016740">
    <property type="term" value="F:transferase activity"/>
    <property type="evidence" value="ECO:0007669"/>
    <property type="project" value="UniProtKB-KW"/>
</dbReference>
<evidence type="ECO:0000313" key="4">
    <source>
        <dbReference type="Proteomes" id="UP000595046"/>
    </source>
</evidence>
<name>A0A7T1T669_9ACTN</name>
<dbReference type="InterPro" id="IPR038740">
    <property type="entry name" value="BioF2-like_GNAT_dom"/>
</dbReference>
<dbReference type="SUPFAM" id="SSF55729">
    <property type="entry name" value="Acyl-CoA N-acyltransferases (Nat)"/>
    <property type="match status" value="1"/>
</dbReference>
<dbReference type="Proteomes" id="UP000595046">
    <property type="component" value="Chromosome"/>
</dbReference>
<dbReference type="Gene3D" id="3.40.630.30">
    <property type="match status" value="1"/>
</dbReference>
<accession>A0A7T1T669</accession>